<proteinExistence type="inferred from homology"/>
<dbReference type="SUPFAM" id="SSF51735">
    <property type="entry name" value="NAD(P)-binding Rossmann-fold domains"/>
    <property type="match status" value="1"/>
</dbReference>
<dbReference type="AlphaFoldDB" id="A0AAP0X6D2"/>
<evidence type="ECO:0000256" key="2">
    <source>
        <dbReference type="ARBA" id="ARBA00023002"/>
    </source>
</evidence>
<organism evidence="3 4">
    <name type="scientific">Liquidambar formosana</name>
    <name type="common">Formosan gum</name>
    <dbReference type="NCBI Taxonomy" id="63359"/>
    <lineage>
        <taxon>Eukaryota</taxon>
        <taxon>Viridiplantae</taxon>
        <taxon>Streptophyta</taxon>
        <taxon>Embryophyta</taxon>
        <taxon>Tracheophyta</taxon>
        <taxon>Spermatophyta</taxon>
        <taxon>Magnoliopsida</taxon>
        <taxon>eudicotyledons</taxon>
        <taxon>Gunneridae</taxon>
        <taxon>Pentapetalae</taxon>
        <taxon>Saxifragales</taxon>
        <taxon>Altingiaceae</taxon>
        <taxon>Liquidambar</taxon>
    </lineage>
</organism>
<sequence>MKGSSLITPIAKRLEGKVALITGGASGIGESSARLFVQHGAKVVVADIQDDLGLSLSKDINGSNEAISFVHCDATSDSDVQNAVDTAVSKHGKLDIMFSNAGITAGNLNPSISAVDHEDFKRVFDVNVHGALLAAKHAARGHWPFPRDKLSQGYAYILTHPGTETS</sequence>
<comment type="similarity">
    <text evidence="1">Belongs to the short-chain dehydrogenases/reductases (SDR) family.</text>
</comment>
<comment type="caution">
    <text evidence="3">The sequence shown here is derived from an EMBL/GenBank/DDBJ whole genome shotgun (WGS) entry which is preliminary data.</text>
</comment>
<dbReference type="PANTHER" id="PTHR43180">
    <property type="entry name" value="3-OXOACYL-(ACYL-CARRIER-PROTEIN) REDUCTASE (AFU_ORTHOLOGUE AFUA_6G11210)"/>
    <property type="match status" value="1"/>
</dbReference>
<dbReference type="PRINTS" id="PR00081">
    <property type="entry name" value="GDHRDH"/>
</dbReference>
<dbReference type="Gene3D" id="3.40.50.720">
    <property type="entry name" value="NAD(P)-binding Rossmann-like Domain"/>
    <property type="match status" value="1"/>
</dbReference>
<accession>A0AAP0X6D2</accession>
<gene>
    <name evidence="3" type="ORF">L1049_009435</name>
</gene>
<dbReference type="EMBL" id="JBBPBK010000002">
    <property type="protein sequence ID" value="KAK9291247.1"/>
    <property type="molecule type" value="Genomic_DNA"/>
</dbReference>
<dbReference type="GO" id="GO:0016491">
    <property type="term" value="F:oxidoreductase activity"/>
    <property type="evidence" value="ECO:0007669"/>
    <property type="project" value="UniProtKB-KW"/>
</dbReference>
<evidence type="ECO:0000313" key="4">
    <source>
        <dbReference type="Proteomes" id="UP001415857"/>
    </source>
</evidence>
<protein>
    <submittedName>
        <fullName evidence="3">Uncharacterized protein</fullName>
    </submittedName>
</protein>
<keyword evidence="2" id="KW-0560">Oxidoreductase</keyword>
<reference evidence="3 4" key="1">
    <citation type="journal article" date="2024" name="Plant J.">
        <title>Genome sequences and population genomics reveal climatic adaptation and genomic divergence between two closely related sweetgum species.</title>
        <authorList>
            <person name="Xu W.Q."/>
            <person name="Ren C.Q."/>
            <person name="Zhang X.Y."/>
            <person name="Comes H.P."/>
            <person name="Liu X.H."/>
            <person name="Li Y.G."/>
            <person name="Kettle C.J."/>
            <person name="Jalonen R."/>
            <person name="Gaisberger H."/>
            <person name="Ma Y.Z."/>
            <person name="Qiu Y.X."/>
        </authorList>
    </citation>
    <scope>NUCLEOTIDE SEQUENCE [LARGE SCALE GENOMIC DNA]</scope>
    <source>
        <strain evidence="3">Hangzhou</strain>
    </source>
</reference>
<dbReference type="InterPro" id="IPR002347">
    <property type="entry name" value="SDR_fam"/>
</dbReference>
<dbReference type="InterPro" id="IPR036291">
    <property type="entry name" value="NAD(P)-bd_dom_sf"/>
</dbReference>
<evidence type="ECO:0000256" key="1">
    <source>
        <dbReference type="ARBA" id="ARBA00006484"/>
    </source>
</evidence>
<name>A0AAP0X6D2_LIQFO</name>
<keyword evidence="4" id="KW-1185">Reference proteome</keyword>
<dbReference type="PANTHER" id="PTHR43180:SF81">
    <property type="entry name" value="SHORT CHAIN ALCOHOL DEHYDROGENASE"/>
    <property type="match status" value="1"/>
</dbReference>
<dbReference type="Proteomes" id="UP001415857">
    <property type="component" value="Unassembled WGS sequence"/>
</dbReference>
<dbReference type="Pfam" id="PF00106">
    <property type="entry name" value="adh_short"/>
    <property type="match status" value="1"/>
</dbReference>
<evidence type="ECO:0000313" key="3">
    <source>
        <dbReference type="EMBL" id="KAK9291247.1"/>
    </source>
</evidence>